<dbReference type="AlphaFoldDB" id="A0A834SDA1"/>
<name>A0A834SDA1_9FABA</name>
<keyword evidence="3" id="KW-1185">Reference proteome</keyword>
<comment type="caution">
    <text evidence="2">The sequence shown here is derived from an EMBL/GenBank/DDBJ whole genome shotgun (WGS) entry which is preliminary data.</text>
</comment>
<evidence type="ECO:0000256" key="1">
    <source>
        <dbReference type="SAM" id="MobiDB-lite"/>
    </source>
</evidence>
<protein>
    <submittedName>
        <fullName evidence="2">DNA-directed DNA polymerase</fullName>
    </submittedName>
</protein>
<organism evidence="2 3">
    <name type="scientific">Senna tora</name>
    <dbReference type="NCBI Taxonomy" id="362788"/>
    <lineage>
        <taxon>Eukaryota</taxon>
        <taxon>Viridiplantae</taxon>
        <taxon>Streptophyta</taxon>
        <taxon>Embryophyta</taxon>
        <taxon>Tracheophyta</taxon>
        <taxon>Spermatophyta</taxon>
        <taxon>Magnoliopsida</taxon>
        <taxon>eudicotyledons</taxon>
        <taxon>Gunneridae</taxon>
        <taxon>Pentapetalae</taxon>
        <taxon>rosids</taxon>
        <taxon>fabids</taxon>
        <taxon>Fabales</taxon>
        <taxon>Fabaceae</taxon>
        <taxon>Caesalpinioideae</taxon>
        <taxon>Cassia clade</taxon>
        <taxon>Senna</taxon>
    </lineage>
</organism>
<sequence>MTTGRINQVAILFRHVAPPTPLPGVMPGRSLHDEGNRLPRILSYIKGTCKGINQPSAFTACTASETIEGPLGPPSLMTIAWDGTRATSNTLIDVGKGELTMRIPDAHVTFNMLNPIKSPKENEKSLKIEAAKERVSKTAIDGDLNNHQIDPGEKSQKYLTEIDAADQFGGPTMLKAPPWCNKSKSPHHINQELPFTPGVQKNITGRDTRNWDSCKVTSTPCSLIDPG</sequence>
<evidence type="ECO:0000313" key="3">
    <source>
        <dbReference type="Proteomes" id="UP000634136"/>
    </source>
</evidence>
<dbReference type="GO" id="GO:0003887">
    <property type="term" value="F:DNA-directed DNA polymerase activity"/>
    <property type="evidence" value="ECO:0007669"/>
    <property type="project" value="UniProtKB-KW"/>
</dbReference>
<keyword evidence="2" id="KW-0808">Transferase</keyword>
<feature type="region of interest" description="Disordered" evidence="1">
    <location>
        <begin position="185"/>
        <end position="210"/>
    </location>
</feature>
<evidence type="ECO:0000313" key="2">
    <source>
        <dbReference type="EMBL" id="KAF7801117.1"/>
    </source>
</evidence>
<proteinExistence type="predicted"/>
<gene>
    <name evidence="2" type="ORF">G2W53_045148</name>
</gene>
<reference evidence="2" key="1">
    <citation type="submission" date="2020-09" db="EMBL/GenBank/DDBJ databases">
        <title>Genome-Enabled Discovery of Anthraquinone Biosynthesis in Senna tora.</title>
        <authorList>
            <person name="Kang S.-H."/>
            <person name="Pandey R.P."/>
            <person name="Lee C.-M."/>
            <person name="Sim J.-S."/>
            <person name="Jeong J.-T."/>
            <person name="Choi B.-S."/>
            <person name="Jung M."/>
            <person name="Ginzburg D."/>
            <person name="Zhao K."/>
            <person name="Won S.Y."/>
            <person name="Oh T.-J."/>
            <person name="Yu Y."/>
            <person name="Kim N.-H."/>
            <person name="Lee O.R."/>
            <person name="Lee T.-H."/>
            <person name="Bashyal P."/>
            <person name="Kim T.-S."/>
            <person name="Lee W.-H."/>
            <person name="Kawkins C."/>
            <person name="Kim C.-K."/>
            <person name="Kim J.S."/>
            <person name="Ahn B.O."/>
            <person name="Rhee S.Y."/>
            <person name="Sohng J.K."/>
        </authorList>
    </citation>
    <scope>NUCLEOTIDE SEQUENCE</scope>
    <source>
        <tissue evidence="2">Leaf</tissue>
    </source>
</reference>
<keyword evidence="2" id="KW-0548">Nucleotidyltransferase</keyword>
<accession>A0A834SDA1</accession>
<dbReference type="Proteomes" id="UP000634136">
    <property type="component" value="Unassembled WGS sequence"/>
</dbReference>
<dbReference type="EMBL" id="JAAIUW010000026">
    <property type="protein sequence ID" value="KAF7801117.1"/>
    <property type="molecule type" value="Genomic_DNA"/>
</dbReference>
<keyword evidence="2" id="KW-0239">DNA-directed DNA polymerase</keyword>